<dbReference type="EMBL" id="ML976615">
    <property type="protein sequence ID" value="KAF1848696.1"/>
    <property type="molecule type" value="Genomic_DNA"/>
</dbReference>
<evidence type="ECO:0008006" key="3">
    <source>
        <dbReference type="Google" id="ProtNLM"/>
    </source>
</evidence>
<dbReference type="InterPro" id="IPR053102">
    <property type="entry name" value="VPS_Associated"/>
</dbReference>
<accession>A0A9P4GPC1</accession>
<proteinExistence type="predicted"/>
<reference evidence="1" key="1">
    <citation type="submission" date="2020-01" db="EMBL/GenBank/DDBJ databases">
        <authorList>
            <consortium name="DOE Joint Genome Institute"/>
            <person name="Haridas S."/>
            <person name="Albert R."/>
            <person name="Binder M."/>
            <person name="Bloem J."/>
            <person name="Labutti K."/>
            <person name="Salamov A."/>
            <person name="Andreopoulos B."/>
            <person name="Baker S.E."/>
            <person name="Barry K."/>
            <person name="Bills G."/>
            <person name="Bluhm B.H."/>
            <person name="Cannon C."/>
            <person name="Castanera R."/>
            <person name="Culley D.E."/>
            <person name="Daum C."/>
            <person name="Ezra D."/>
            <person name="Gonzalez J.B."/>
            <person name="Henrissat B."/>
            <person name="Kuo A."/>
            <person name="Liang C."/>
            <person name="Lipzen A."/>
            <person name="Lutzoni F."/>
            <person name="Magnuson J."/>
            <person name="Mondo S."/>
            <person name="Nolan M."/>
            <person name="Ohm R."/>
            <person name="Pangilinan J."/>
            <person name="Park H.-J."/>
            <person name="Ramirez L."/>
            <person name="Alfaro M."/>
            <person name="Sun H."/>
            <person name="Tritt A."/>
            <person name="Yoshinaga Y."/>
            <person name="Zwiers L.-H."/>
            <person name="Turgeon B.G."/>
            <person name="Goodwin S.B."/>
            <person name="Spatafora J.W."/>
            <person name="Crous P.W."/>
            <person name="Grigoriev I.V."/>
        </authorList>
    </citation>
    <scope>NUCLEOTIDE SEQUENCE</scope>
    <source>
        <strain evidence="1">CBS 394.84</strain>
    </source>
</reference>
<keyword evidence="2" id="KW-1185">Reference proteome</keyword>
<dbReference type="PANTHER" id="PTHR48220">
    <property type="match status" value="1"/>
</dbReference>
<evidence type="ECO:0000313" key="1">
    <source>
        <dbReference type="EMBL" id="KAF1848696.1"/>
    </source>
</evidence>
<gene>
    <name evidence="1" type="ORF">K460DRAFT_278395</name>
</gene>
<dbReference type="AlphaFoldDB" id="A0A9P4GPC1"/>
<name>A0A9P4GPC1_9PLEO</name>
<dbReference type="OrthoDB" id="188042at2759"/>
<dbReference type="PANTHER" id="PTHR48220:SF1">
    <property type="entry name" value="VACUOLAR PROTEIN SORTING-ASSOCIATED PROTEIN 62-RELATED"/>
    <property type="match status" value="1"/>
</dbReference>
<protein>
    <recommendedName>
        <fullName evidence="3">Vacuolar protein sorting-associated protein 62</fullName>
    </recommendedName>
</protein>
<dbReference type="RefSeq" id="XP_040791259.1">
    <property type="nucleotide sequence ID" value="XM_040928251.1"/>
</dbReference>
<dbReference type="InterPro" id="IPR009291">
    <property type="entry name" value="Vps62"/>
</dbReference>
<organism evidence="1 2">
    <name type="scientific">Cucurbitaria berberidis CBS 394.84</name>
    <dbReference type="NCBI Taxonomy" id="1168544"/>
    <lineage>
        <taxon>Eukaryota</taxon>
        <taxon>Fungi</taxon>
        <taxon>Dikarya</taxon>
        <taxon>Ascomycota</taxon>
        <taxon>Pezizomycotina</taxon>
        <taxon>Dothideomycetes</taxon>
        <taxon>Pleosporomycetidae</taxon>
        <taxon>Pleosporales</taxon>
        <taxon>Pleosporineae</taxon>
        <taxon>Cucurbitariaceae</taxon>
        <taxon>Cucurbitaria</taxon>
    </lineage>
</organism>
<dbReference type="Proteomes" id="UP000800039">
    <property type="component" value="Unassembled WGS sequence"/>
</dbReference>
<evidence type="ECO:0000313" key="2">
    <source>
        <dbReference type="Proteomes" id="UP000800039"/>
    </source>
</evidence>
<dbReference type="GO" id="GO:0006623">
    <property type="term" value="P:protein targeting to vacuole"/>
    <property type="evidence" value="ECO:0007669"/>
    <property type="project" value="TreeGrafter"/>
</dbReference>
<dbReference type="GeneID" id="63845504"/>
<dbReference type="GO" id="GO:0000329">
    <property type="term" value="C:fungal-type vacuole membrane"/>
    <property type="evidence" value="ECO:0007669"/>
    <property type="project" value="TreeGrafter"/>
</dbReference>
<dbReference type="Pfam" id="PF06101">
    <property type="entry name" value="Vps62"/>
    <property type="match status" value="1"/>
</dbReference>
<sequence length="394" mass="42741">MTEDKKDATTVVLAGVPQYILDHAPLLHLFSRDPYQPSSIAAQLINTHPEVDFKPVSIPSPPLSLDNLDQLNSIGANGGSDVYLTSNDDITTDPKWLKGVETDANGGTGEEKTGVIVVVDKGDGIVDAFYFYFFAFNWGGVVLEKQLGALLSLSHPRVGDHVGDWEHNMIRFKNGVPKAVWLSQHSNGEAYTFSCLKKDSSGKRPILYIANGSHAIYPTPGTHDHTLPNLNLPVPFLLVDETDDGPLYDPTLTSYAYSYTTPSSTPSSTSNSLPPAGTFTAYASSASTPVPVSFLSFRGRWGDAEYPASDPRQKGKGLFGFKKYVGGPTGVLDKQLGRKEVWPENDFSKGQRIRTGLGVGGWTAKLGFLRYFGKGALKKRKGEKRVRVSGEVVG</sequence>
<comment type="caution">
    <text evidence="1">The sequence shown here is derived from an EMBL/GenBank/DDBJ whole genome shotgun (WGS) entry which is preliminary data.</text>
</comment>